<keyword evidence="6" id="KW-0819">tRNA processing</keyword>
<protein>
    <recommendedName>
        <fullName evidence="10">L-threonylcarbamoyladenylate synthase</fullName>
        <ecNumber evidence="3">2.7.7.87</ecNumber>
    </recommendedName>
    <alternativeName>
        <fullName evidence="10">L-threonylcarbamoyladenylate synthase</fullName>
    </alternativeName>
</protein>
<dbReference type="GO" id="GO:0061710">
    <property type="term" value="F:L-threonylcarbamoyladenylate synthase"/>
    <property type="evidence" value="ECO:0007669"/>
    <property type="project" value="UniProtKB-EC"/>
</dbReference>
<evidence type="ECO:0000256" key="9">
    <source>
        <dbReference type="ARBA" id="ARBA00022840"/>
    </source>
</evidence>
<dbReference type="GO" id="GO:0003725">
    <property type="term" value="F:double-stranded RNA binding"/>
    <property type="evidence" value="ECO:0007669"/>
    <property type="project" value="InterPro"/>
</dbReference>
<evidence type="ECO:0000256" key="11">
    <source>
        <dbReference type="ARBA" id="ARBA00048366"/>
    </source>
</evidence>
<dbReference type="GO" id="GO:0006450">
    <property type="term" value="P:regulation of translational fidelity"/>
    <property type="evidence" value="ECO:0007669"/>
    <property type="project" value="TreeGrafter"/>
</dbReference>
<dbReference type="AlphaFoldDB" id="A0A445MX20"/>
<evidence type="ECO:0000313" key="13">
    <source>
        <dbReference type="EMBL" id="SPD74030.1"/>
    </source>
</evidence>
<dbReference type="EMBL" id="OJIN01000117">
    <property type="protein sequence ID" value="SPD74030.1"/>
    <property type="molecule type" value="Genomic_DNA"/>
</dbReference>
<dbReference type="GO" id="GO:0000049">
    <property type="term" value="F:tRNA binding"/>
    <property type="evidence" value="ECO:0007669"/>
    <property type="project" value="TreeGrafter"/>
</dbReference>
<sequence>MLLVDISRDFQSAINQARNALLAGGVTAFPTETFYGLGVDIRNEAAIRRLFAIKKRSDNNPILILIPSIESLTQYVTNVPPVALRLIELFWPGGLTIVFEAKGIISPLLTAGTGNIGVRLSSHPVATTLAGAIGSAITGTSANISGEPPCQNAEEVRAFLGDKIDLILDGGKTIGGIGSTILDATTDPPRIIRQGLISAEQIKACIFNVE</sequence>
<dbReference type="PROSITE" id="PS51163">
    <property type="entry name" value="YRDC"/>
    <property type="match status" value="1"/>
</dbReference>
<dbReference type="InterPro" id="IPR017945">
    <property type="entry name" value="DHBP_synth_RibB-like_a/b_dom"/>
</dbReference>
<evidence type="ECO:0000256" key="2">
    <source>
        <dbReference type="ARBA" id="ARBA00007663"/>
    </source>
</evidence>
<evidence type="ECO:0000259" key="12">
    <source>
        <dbReference type="PROSITE" id="PS51163"/>
    </source>
</evidence>
<gene>
    <name evidence="13" type="ORF">PITCH_A2030174</name>
</gene>
<keyword evidence="8" id="KW-0547">Nucleotide-binding</keyword>
<dbReference type="SUPFAM" id="SSF55821">
    <property type="entry name" value="YrdC/RibB"/>
    <property type="match status" value="1"/>
</dbReference>
<accession>A0A445MX20</accession>
<evidence type="ECO:0000256" key="1">
    <source>
        <dbReference type="ARBA" id="ARBA00004496"/>
    </source>
</evidence>
<evidence type="ECO:0000256" key="7">
    <source>
        <dbReference type="ARBA" id="ARBA00022695"/>
    </source>
</evidence>
<evidence type="ECO:0000256" key="4">
    <source>
        <dbReference type="ARBA" id="ARBA00022490"/>
    </source>
</evidence>
<comment type="similarity">
    <text evidence="2">Belongs to the SUA5 family.</text>
</comment>
<organism evidence="13">
    <name type="scientific">uncultured Desulfobacterium sp</name>
    <dbReference type="NCBI Taxonomy" id="201089"/>
    <lineage>
        <taxon>Bacteria</taxon>
        <taxon>Pseudomonadati</taxon>
        <taxon>Thermodesulfobacteriota</taxon>
        <taxon>Desulfobacteria</taxon>
        <taxon>Desulfobacterales</taxon>
        <taxon>Desulfobacteriaceae</taxon>
        <taxon>Desulfobacterium</taxon>
        <taxon>environmental samples</taxon>
    </lineage>
</organism>
<dbReference type="GO" id="GO:0005737">
    <property type="term" value="C:cytoplasm"/>
    <property type="evidence" value="ECO:0007669"/>
    <property type="project" value="UniProtKB-SubCell"/>
</dbReference>
<keyword evidence="7" id="KW-0548">Nucleotidyltransferase</keyword>
<dbReference type="EC" id="2.7.7.87" evidence="3"/>
<name>A0A445MX20_9BACT</name>
<dbReference type="InterPro" id="IPR050156">
    <property type="entry name" value="TC-AMP_synthase_SUA5"/>
</dbReference>
<comment type="catalytic activity">
    <reaction evidence="11">
        <text>L-threonine + hydrogencarbonate + ATP = L-threonylcarbamoyladenylate + diphosphate + H2O</text>
        <dbReference type="Rhea" id="RHEA:36407"/>
        <dbReference type="ChEBI" id="CHEBI:15377"/>
        <dbReference type="ChEBI" id="CHEBI:17544"/>
        <dbReference type="ChEBI" id="CHEBI:30616"/>
        <dbReference type="ChEBI" id="CHEBI:33019"/>
        <dbReference type="ChEBI" id="CHEBI:57926"/>
        <dbReference type="ChEBI" id="CHEBI:73682"/>
        <dbReference type="EC" id="2.7.7.87"/>
    </reaction>
</comment>
<evidence type="ECO:0000256" key="5">
    <source>
        <dbReference type="ARBA" id="ARBA00022679"/>
    </source>
</evidence>
<comment type="subcellular location">
    <subcellularLocation>
        <location evidence="1">Cytoplasm</location>
    </subcellularLocation>
</comment>
<keyword evidence="9" id="KW-0067">ATP-binding</keyword>
<proteinExistence type="inferred from homology"/>
<evidence type="ECO:0000256" key="3">
    <source>
        <dbReference type="ARBA" id="ARBA00012584"/>
    </source>
</evidence>
<dbReference type="GO" id="GO:0008033">
    <property type="term" value="P:tRNA processing"/>
    <property type="evidence" value="ECO:0007669"/>
    <property type="project" value="UniProtKB-KW"/>
</dbReference>
<dbReference type="InterPro" id="IPR006070">
    <property type="entry name" value="Sua5-like_dom"/>
</dbReference>
<evidence type="ECO:0000256" key="6">
    <source>
        <dbReference type="ARBA" id="ARBA00022694"/>
    </source>
</evidence>
<keyword evidence="5" id="KW-0808">Transferase</keyword>
<dbReference type="PANTHER" id="PTHR17490">
    <property type="entry name" value="SUA5"/>
    <property type="match status" value="1"/>
</dbReference>
<dbReference type="Pfam" id="PF01300">
    <property type="entry name" value="Sua5_yciO_yrdC"/>
    <property type="match status" value="1"/>
</dbReference>
<evidence type="ECO:0000256" key="8">
    <source>
        <dbReference type="ARBA" id="ARBA00022741"/>
    </source>
</evidence>
<reference evidence="13" key="1">
    <citation type="submission" date="2018-01" db="EMBL/GenBank/DDBJ databases">
        <authorList>
            <person name="Regsiter A."/>
            <person name="William W."/>
        </authorList>
    </citation>
    <scope>NUCLEOTIDE SEQUENCE</scope>
    <source>
        <strain evidence="13">TRIP AH-1</strain>
    </source>
</reference>
<feature type="domain" description="YrdC-like" evidence="12">
    <location>
        <begin position="11"/>
        <end position="197"/>
    </location>
</feature>
<dbReference type="PANTHER" id="PTHR17490:SF16">
    <property type="entry name" value="THREONYLCARBAMOYL-AMP SYNTHASE"/>
    <property type="match status" value="1"/>
</dbReference>
<dbReference type="Gene3D" id="3.90.870.10">
    <property type="entry name" value="DHBP synthase"/>
    <property type="match status" value="1"/>
</dbReference>
<evidence type="ECO:0000256" key="10">
    <source>
        <dbReference type="ARBA" id="ARBA00029774"/>
    </source>
</evidence>
<keyword evidence="4" id="KW-0963">Cytoplasm</keyword>
<dbReference type="GO" id="GO:0005524">
    <property type="term" value="F:ATP binding"/>
    <property type="evidence" value="ECO:0007669"/>
    <property type="project" value="UniProtKB-KW"/>
</dbReference>
<dbReference type="NCBIfam" id="TIGR00057">
    <property type="entry name" value="L-threonylcarbamoyladenylate synthase"/>
    <property type="match status" value="1"/>
</dbReference>